<dbReference type="Proteomes" id="UP000027361">
    <property type="component" value="Unassembled WGS sequence"/>
</dbReference>
<dbReference type="STRING" id="1037660.A0A066WJN6"/>
<dbReference type="GO" id="GO:0031966">
    <property type="term" value="C:mitochondrial membrane"/>
    <property type="evidence" value="ECO:0007669"/>
    <property type="project" value="UniProtKB-SubCell"/>
</dbReference>
<keyword evidence="6" id="KW-1133">Transmembrane helix</keyword>
<dbReference type="OMA" id="VWSNIIC"/>
<evidence type="ECO:0000256" key="8">
    <source>
        <dbReference type="ARBA" id="ARBA00023136"/>
    </source>
</evidence>
<dbReference type="HOGENOM" id="CLU_015166_14_1_1"/>
<comment type="subcellular location">
    <subcellularLocation>
        <location evidence="1">Mitochondrion membrane</location>
        <topology evidence="1">Multi-pass membrane protein</topology>
    </subcellularLocation>
</comment>
<evidence type="ECO:0000256" key="2">
    <source>
        <dbReference type="ARBA" id="ARBA00006375"/>
    </source>
</evidence>
<comment type="similarity">
    <text evidence="2 10">Belongs to the mitochondrial carrier (TC 2.A.29) family.</text>
</comment>
<gene>
    <name evidence="11" type="ORF">K437DRAFT_60308</name>
</gene>
<evidence type="ECO:0000256" key="1">
    <source>
        <dbReference type="ARBA" id="ARBA00004225"/>
    </source>
</evidence>
<keyword evidence="8 9" id="KW-0472">Membrane</keyword>
<feature type="repeat" description="Solcar" evidence="9">
    <location>
        <begin position="15"/>
        <end position="98"/>
    </location>
</feature>
<dbReference type="Pfam" id="PF00153">
    <property type="entry name" value="Mito_carr"/>
    <property type="match status" value="3"/>
</dbReference>
<dbReference type="RefSeq" id="XP_013244587.1">
    <property type="nucleotide sequence ID" value="XM_013389133.1"/>
</dbReference>
<dbReference type="InterPro" id="IPR018108">
    <property type="entry name" value="MCP_transmembrane"/>
</dbReference>
<comment type="caution">
    <text evidence="11">The sequence shown here is derived from an EMBL/GenBank/DDBJ whole genome shotgun (WGS) entry which is preliminary data.</text>
</comment>
<dbReference type="InterPro" id="IPR023395">
    <property type="entry name" value="MCP_dom_sf"/>
</dbReference>
<evidence type="ECO:0000256" key="5">
    <source>
        <dbReference type="ARBA" id="ARBA00022737"/>
    </source>
</evidence>
<evidence type="ECO:0000256" key="6">
    <source>
        <dbReference type="ARBA" id="ARBA00022989"/>
    </source>
</evidence>
<feature type="repeat" description="Solcar" evidence="9">
    <location>
        <begin position="206"/>
        <end position="291"/>
    </location>
</feature>
<dbReference type="PROSITE" id="PS50920">
    <property type="entry name" value="SOLCAR"/>
    <property type="match status" value="3"/>
</dbReference>
<sequence length="308" mass="32695">MSTARPSSTVPPGKKKAPYPFYLGGLAACSAATITHPLDQSKYRLQTATKKVGLVSTVAKTASEEGIPGLWKGLTATLLRQFTYSITRFAVYEDMKARLAPPGKAAQPSQLALAAATAGAVAGVIGNPAEIVLVRTCSDLNKPLAERYAYRNCIDGLIRIVRDEGASTLFRGLAPNIVRSMVLNICQLASYDTFKAALMTSAGLQDGPVLHFAAGFCAGTFATTMCTPVDVVKSRVQNAAKGADSSVMAVIRTSLAKDGPMVFMRGWTPAWLRLQPQTTLLFLFFERFKVSVSAMRLPAIAGEGGVLG</sequence>
<dbReference type="PRINTS" id="PR00926">
    <property type="entry name" value="MITOCARRIER"/>
</dbReference>
<keyword evidence="12" id="KW-1185">Reference proteome</keyword>
<feature type="repeat" description="Solcar" evidence="9">
    <location>
        <begin position="106"/>
        <end position="197"/>
    </location>
</feature>
<dbReference type="EMBL" id="JMSN01000018">
    <property type="protein sequence ID" value="KDN50835.1"/>
    <property type="molecule type" value="Genomic_DNA"/>
</dbReference>
<evidence type="ECO:0000313" key="12">
    <source>
        <dbReference type="Proteomes" id="UP000027361"/>
    </source>
</evidence>
<keyword evidence="7" id="KW-0496">Mitochondrion</keyword>
<organism evidence="11 12">
    <name type="scientific">Tilletiaria anomala (strain ATCC 24038 / CBS 436.72 / UBC 951)</name>
    <dbReference type="NCBI Taxonomy" id="1037660"/>
    <lineage>
        <taxon>Eukaryota</taxon>
        <taxon>Fungi</taxon>
        <taxon>Dikarya</taxon>
        <taxon>Basidiomycota</taxon>
        <taxon>Ustilaginomycotina</taxon>
        <taxon>Exobasidiomycetes</taxon>
        <taxon>Georgefischeriales</taxon>
        <taxon>Tilletiariaceae</taxon>
        <taxon>Tilletiaria</taxon>
    </lineage>
</organism>
<dbReference type="PROSITE" id="PS51257">
    <property type="entry name" value="PROKAR_LIPOPROTEIN"/>
    <property type="match status" value="1"/>
</dbReference>
<dbReference type="Gene3D" id="1.50.40.10">
    <property type="entry name" value="Mitochondrial carrier domain"/>
    <property type="match status" value="1"/>
</dbReference>
<accession>A0A066WJN6</accession>
<keyword evidence="5" id="KW-0677">Repeat</keyword>
<dbReference type="InterPro" id="IPR002067">
    <property type="entry name" value="MCP"/>
</dbReference>
<dbReference type="SUPFAM" id="SSF103506">
    <property type="entry name" value="Mitochondrial carrier"/>
    <property type="match status" value="1"/>
</dbReference>
<dbReference type="OrthoDB" id="448427at2759"/>
<dbReference type="InterPro" id="IPR050391">
    <property type="entry name" value="Mito_Metabolite_Transporter"/>
</dbReference>
<dbReference type="PANTHER" id="PTHR45618">
    <property type="entry name" value="MITOCHONDRIAL DICARBOXYLATE CARRIER-RELATED"/>
    <property type="match status" value="1"/>
</dbReference>
<evidence type="ECO:0000256" key="4">
    <source>
        <dbReference type="ARBA" id="ARBA00022692"/>
    </source>
</evidence>
<evidence type="ECO:0000256" key="3">
    <source>
        <dbReference type="ARBA" id="ARBA00022448"/>
    </source>
</evidence>
<evidence type="ECO:0000256" key="10">
    <source>
        <dbReference type="RuleBase" id="RU000488"/>
    </source>
</evidence>
<dbReference type="AlphaFoldDB" id="A0A066WJN6"/>
<keyword evidence="3 10" id="KW-0813">Transport</keyword>
<name>A0A066WJN6_TILAU</name>
<evidence type="ECO:0000256" key="7">
    <source>
        <dbReference type="ARBA" id="ARBA00023128"/>
    </source>
</evidence>
<evidence type="ECO:0000256" key="9">
    <source>
        <dbReference type="PROSITE-ProRule" id="PRU00282"/>
    </source>
</evidence>
<dbReference type="GO" id="GO:0055085">
    <property type="term" value="P:transmembrane transport"/>
    <property type="evidence" value="ECO:0007669"/>
    <property type="project" value="InterPro"/>
</dbReference>
<protein>
    <submittedName>
        <fullName evidence="11">Putative DIC1-mitochondrial dicarboxylate carrier</fullName>
    </submittedName>
</protein>
<dbReference type="GeneID" id="25267649"/>
<proteinExistence type="inferred from homology"/>
<reference evidence="11 12" key="1">
    <citation type="submission" date="2014-05" db="EMBL/GenBank/DDBJ databases">
        <title>Draft genome sequence of a rare smut relative, Tilletiaria anomala UBC 951.</title>
        <authorList>
            <consortium name="DOE Joint Genome Institute"/>
            <person name="Toome M."/>
            <person name="Kuo A."/>
            <person name="Henrissat B."/>
            <person name="Lipzen A."/>
            <person name="Tritt A."/>
            <person name="Yoshinaga Y."/>
            <person name="Zane M."/>
            <person name="Barry K."/>
            <person name="Grigoriev I.V."/>
            <person name="Spatafora J.W."/>
            <person name="Aimea M.C."/>
        </authorList>
    </citation>
    <scope>NUCLEOTIDE SEQUENCE [LARGE SCALE GENOMIC DNA]</scope>
    <source>
        <strain evidence="11 12">UBC 951</strain>
    </source>
</reference>
<keyword evidence="4 9" id="KW-0812">Transmembrane</keyword>
<dbReference type="InParanoid" id="A0A066WJN6"/>
<evidence type="ECO:0000313" key="11">
    <source>
        <dbReference type="EMBL" id="KDN50835.1"/>
    </source>
</evidence>